<evidence type="ECO:0000313" key="3">
    <source>
        <dbReference type="Proteomes" id="UP000761411"/>
    </source>
</evidence>
<comment type="caution">
    <text evidence="2">The sequence shown here is derived from an EMBL/GenBank/DDBJ whole genome shotgun (WGS) entry which is preliminary data.</text>
</comment>
<dbReference type="CDD" id="cd04301">
    <property type="entry name" value="NAT_SF"/>
    <property type="match status" value="1"/>
</dbReference>
<evidence type="ECO:0000313" key="2">
    <source>
        <dbReference type="EMBL" id="MBS8263676.1"/>
    </source>
</evidence>
<evidence type="ECO:0000259" key="1">
    <source>
        <dbReference type="PROSITE" id="PS51186"/>
    </source>
</evidence>
<dbReference type="GO" id="GO:0016747">
    <property type="term" value="F:acyltransferase activity, transferring groups other than amino-acyl groups"/>
    <property type="evidence" value="ECO:0007669"/>
    <property type="project" value="InterPro"/>
</dbReference>
<dbReference type="SUPFAM" id="SSF55729">
    <property type="entry name" value="Acyl-CoA N-acyltransferases (Nat)"/>
    <property type="match status" value="1"/>
</dbReference>
<organism evidence="2 3">
    <name type="scientific">Mesobacillus boroniphilus</name>
    <dbReference type="NCBI Taxonomy" id="308892"/>
    <lineage>
        <taxon>Bacteria</taxon>
        <taxon>Bacillati</taxon>
        <taxon>Bacillota</taxon>
        <taxon>Bacilli</taxon>
        <taxon>Bacillales</taxon>
        <taxon>Bacillaceae</taxon>
        <taxon>Mesobacillus</taxon>
    </lineage>
</organism>
<proteinExistence type="predicted"/>
<protein>
    <submittedName>
        <fullName evidence="2">N-acetyltransferase</fullName>
    </submittedName>
</protein>
<reference evidence="2 3" key="1">
    <citation type="journal article" date="2021" name="Microorganisms">
        <title>Bacterial Dimethylsulfoniopropionate Biosynthesis in the East China Sea.</title>
        <authorList>
            <person name="Liu J."/>
            <person name="Zhang Y."/>
            <person name="Liu J."/>
            <person name="Zhong H."/>
            <person name="Williams B.T."/>
            <person name="Zheng Y."/>
            <person name="Curson A.R.J."/>
            <person name="Sun C."/>
            <person name="Sun H."/>
            <person name="Song D."/>
            <person name="Wagner Mackenzie B."/>
            <person name="Bermejo Martinez A."/>
            <person name="Todd J.D."/>
            <person name="Zhang X.H."/>
        </authorList>
    </citation>
    <scope>NUCLEOTIDE SEQUENCE [LARGE SCALE GENOMIC DNA]</scope>
    <source>
        <strain evidence="2 3">ESS08</strain>
    </source>
</reference>
<dbReference type="Pfam" id="PF00583">
    <property type="entry name" value="Acetyltransf_1"/>
    <property type="match status" value="1"/>
</dbReference>
<dbReference type="Gene3D" id="3.40.630.30">
    <property type="match status" value="1"/>
</dbReference>
<dbReference type="PROSITE" id="PS51186">
    <property type="entry name" value="GNAT"/>
    <property type="match status" value="1"/>
</dbReference>
<feature type="domain" description="N-acetyltransferase" evidence="1">
    <location>
        <begin position="1"/>
        <end position="137"/>
    </location>
</feature>
<gene>
    <name evidence="2" type="ORF">DYI25_04370</name>
</gene>
<dbReference type="InterPro" id="IPR016181">
    <property type="entry name" value="Acyl_CoA_acyltransferase"/>
</dbReference>
<dbReference type="InterPro" id="IPR000182">
    <property type="entry name" value="GNAT_dom"/>
</dbReference>
<sequence>MPEKDILEGFLKVHRNIFGTADDLTEKIHNKLNLLFTGACAEFKVIGYKIGYELTNEKFYSWLGGVHPEYRNLGIASTLMDIQHRYLKKEGYEAVQTKTLNKWRSMLILNIKSGFDIIETYIDSHGKLKIVLEKELSNEEKR</sequence>
<dbReference type="Proteomes" id="UP000761411">
    <property type="component" value="Unassembled WGS sequence"/>
</dbReference>
<keyword evidence="3" id="KW-1185">Reference proteome</keyword>
<name>A0A944GWR9_9BACI</name>
<dbReference type="EMBL" id="QTKX01000001">
    <property type="protein sequence ID" value="MBS8263676.1"/>
    <property type="molecule type" value="Genomic_DNA"/>
</dbReference>
<accession>A0A944GWR9</accession>
<dbReference type="AlphaFoldDB" id="A0A944GWR9"/>